<dbReference type="Pfam" id="PF14082">
    <property type="entry name" value="SduA_C"/>
    <property type="match status" value="1"/>
</dbReference>
<dbReference type="KEGG" id="mut:GVT53_02795"/>
<reference evidence="2 3" key="1">
    <citation type="submission" date="2020-02" db="EMBL/GenBank/DDBJ databases">
        <title>Complete genome of Muricauda sp. 501str8.</title>
        <authorList>
            <person name="Dong B."/>
            <person name="Zhu S."/>
            <person name="Yang J."/>
            <person name="Chen J."/>
        </authorList>
    </citation>
    <scope>NUCLEOTIDE SEQUENCE [LARGE SCALE GENOMIC DNA]</scope>
    <source>
        <strain evidence="2 3">501str8</strain>
    </source>
</reference>
<name>A0A6G7IZ33_9FLAO</name>
<evidence type="ECO:0000313" key="3">
    <source>
        <dbReference type="Proteomes" id="UP000502928"/>
    </source>
</evidence>
<accession>A0A6G7IZ33</accession>
<protein>
    <submittedName>
        <fullName evidence="2">DUF4263 domain-containing protein</fullName>
    </submittedName>
</protein>
<dbReference type="AlphaFoldDB" id="A0A6G7IZ33"/>
<evidence type="ECO:0000259" key="1">
    <source>
        <dbReference type="Pfam" id="PF14082"/>
    </source>
</evidence>
<dbReference type="Proteomes" id="UP000502928">
    <property type="component" value="Chromosome"/>
</dbReference>
<organism evidence="2 3">
    <name type="scientific">Flagellimonas oceani</name>
    <dbReference type="NCBI Taxonomy" id="2698672"/>
    <lineage>
        <taxon>Bacteria</taxon>
        <taxon>Pseudomonadati</taxon>
        <taxon>Bacteroidota</taxon>
        <taxon>Flavobacteriia</taxon>
        <taxon>Flavobacteriales</taxon>
        <taxon>Flavobacteriaceae</taxon>
        <taxon>Flagellimonas</taxon>
    </lineage>
</organism>
<feature type="domain" description="Shedu protein SduA C-terminal" evidence="1">
    <location>
        <begin position="246"/>
        <end position="399"/>
    </location>
</feature>
<dbReference type="RefSeq" id="WP_166247318.1">
    <property type="nucleotide sequence ID" value="NZ_CP049616.1"/>
</dbReference>
<dbReference type="InterPro" id="IPR025359">
    <property type="entry name" value="SduA_C"/>
</dbReference>
<proteinExistence type="predicted"/>
<sequence length="411" mass="47880">MPNYKPEQENTTTDNQTKTVLTYCDSEGKPIHKAKEIFKKEKRFVYYPYSVNPNDGSVKAKKIHTIELKGWEKESDIPKDFKTTSRYGFRTQRIRQLFQYLYTKFKEVEKITIGVNVQNRFSKKSISINWSDLSPLLKKIANEKRWYDRTRKLMIHNEISGITTKLEKKKVFLNAGQLDGFLKKFDSFEKVTKADIESLSTVMETAPPSKISVTSNFIKTRDKINKVFIEDIIKRFEKLMASKVDNEKQWQKFFGENSWILNHLFPFEVILRKQEAYVGGKTLENEDGRIVDFLFENGFQDNFALLEIKTHKKDLLKNSPYRKPDVFSYSDDLSGGIGQCLDQKDVFLKDFGNKERIVNPKCILVIGLKGNLTEHQTKCFELLRSNQNNVDILTFDELLAKLKGLLEVVAE</sequence>
<keyword evidence="3" id="KW-1185">Reference proteome</keyword>
<dbReference type="EMBL" id="CP049616">
    <property type="protein sequence ID" value="QII43649.1"/>
    <property type="molecule type" value="Genomic_DNA"/>
</dbReference>
<evidence type="ECO:0000313" key="2">
    <source>
        <dbReference type="EMBL" id="QII43649.1"/>
    </source>
</evidence>
<gene>
    <name evidence="2" type="ORF">GVT53_02795</name>
</gene>